<evidence type="ECO:0000256" key="1">
    <source>
        <dbReference type="ARBA" id="ARBA00001713"/>
    </source>
</evidence>
<dbReference type="Pfam" id="PF02502">
    <property type="entry name" value="LacAB_rpiB"/>
    <property type="match status" value="1"/>
</dbReference>
<dbReference type="AlphaFoldDB" id="A0A7Y9GPB6"/>
<evidence type="ECO:0000256" key="8">
    <source>
        <dbReference type="ARBA" id="ARBA00032117"/>
    </source>
</evidence>
<evidence type="ECO:0000256" key="5">
    <source>
        <dbReference type="ARBA" id="ARBA00011959"/>
    </source>
</evidence>
<dbReference type="PANTHER" id="PTHR30345:SF0">
    <property type="entry name" value="DNA DAMAGE-REPAIR_TOLERATION PROTEIN DRT102"/>
    <property type="match status" value="1"/>
</dbReference>
<evidence type="ECO:0000256" key="7">
    <source>
        <dbReference type="ARBA" id="ARBA00023235"/>
    </source>
</evidence>
<feature type="binding site" evidence="9">
    <location>
        <position position="104"/>
    </location>
    <ligand>
        <name>D-ribulose 5-phosphate</name>
        <dbReference type="ChEBI" id="CHEBI:58121"/>
    </ligand>
</feature>
<comment type="similarity">
    <text evidence="3">Belongs to the LacAB/RpiB family.</text>
</comment>
<keyword evidence="7 11" id="KW-0413">Isomerase</keyword>
<feature type="binding site" evidence="9">
    <location>
        <position position="138"/>
    </location>
    <ligand>
        <name>D-ribulose 5-phosphate</name>
        <dbReference type="ChEBI" id="CHEBI:58121"/>
    </ligand>
</feature>
<dbReference type="NCBIfam" id="TIGR00689">
    <property type="entry name" value="rpiB_lacA_lacB"/>
    <property type="match status" value="1"/>
</dbReference>
<evidence type="ECO:0000256" key="4">
    <source>
        <dbReference type="ARBA" id="ARBA00011738"/>
    </source>
</evidence>
<accession>A0A7Y9GPB6</accession>
<dbReference type="GO" id="GO:0004751">
    <property type="term" value="F:ribose-5-phosphate isomerase activity"/>
    <property type="evidence" value="ECO:0007669"/>
    <property type="project" value="UniProtKB-EC"/>
</dbReference>
<feature type="region of interest" description="Disordered" evidence="10">
    <location>
        <begin position="151"/>
        <end position="181"/>
    </location>
</feature>
<dbReference type="PIRSF" id="PIRSF005384">
    <property type="entry name" value="RpiB_LacA_B"/>
    <property type="match status" value="1"/>
</dbReference>
<dbReference type="InterPro" id="IPR011860">
    <property type="entry name" value="Rib-5-P_Isoase_Actino"/>
</dbReference>
<organism evidence="11 12">
    <name type="scientific">Microbacterium immunditiarum</name>
    <dbReference type="NCBI Taxonomy" id="337480"/>
    <lineage>
        <taxon>Bacteria</taxon>
        <taxon>Bacillati</taxon>
        <taxon>Actinomycetota</taxon>
        <taxon>Actinomycetes</taxon>
        <taxon>Micrococcales</taxon>
        <taxon>Microbacteriaceae</taxon>
        <taxon>Microbacterium</taxon>
    </lineage>
</organism>
<dbReference type="InterPro" id="IPR036569">
    <property type="entry name" value="RpiB_LacA_LacB_sf"/>
</dbReference>
<keyword evidence="12" id="KW-1185">Reference proteome</keyword>
<evidence type="ECO:0000256" key="10">
    <source>
        <dbReference type="SAM" id="MobiDB-lite"/>
    </source>
</evidence>
<dbReference type="EMBL" id="JACCBV010000001">
    <property type="protein sequence ID" value="NYE20203.1"/>
    <property type="molecule type" value="Genomic_DNA"/>
</dbReference>
<dbReference type="EC" id="5.3.1.6" evidence="5"/>
<dbReference type="SUPFAM" id="SSF89623">
    <property type="entry name" value="Ribose/Galactose isomerase RpiB/AlsB"/>
    <property type="match status" value="1"/>
</dbReference>
<feature type="binding site" evidence="9">
    <location>
        <position position="114"/>
    </location>
    <ligand>
        <name>D-ribulose 5-phosphate</name>
        <dbReference type="ChEBI" id="CHEBI:58121"/>
    </ligand>
</feature>
<evidence type="ECO:0000256" key="9">
    <source>
        <dbReference type="PIRSR" id="PIRSR005384-2"/>
    </source>
</evidence>
<dbReference type="NCBIfam" id="TIGR02133">
    <property type="entry name" value="RPI_actino"/>
    <property type="match status" value="1"/>
</dbReference>
<comment type="catalytic activity">
    <reaction evidence="1">
        <text>aldehydo-D-ribose 5-phosphate = D-ribulose 5-phosphate</text>
        <dbReference type="Rhea" id="RHEA:14657"/>
        <dbReference type="ChEBI" id="CHEBI:58121"/>
        <dbReference type="ChEBI" id="CHEBI:58273"/>
        <dbReference type="EC" id="5.3.1.6"/>
    </reaction>
</comment>
<feature type="compositionally biased region" description="Polar residues" evidence="10">
    <location>
        <begin position="172"/>
        <end position="181"/>
    </location>
</feature>
<protein>
    <recommendedName>
        <fullName evidence="6">Ribose-5-phosphate isomerase B</fullName>
        <ecNumber evidence="5">5.3.1.6</ecNumber>
    </recommendedName>
    <alternativeName>
        <fullName evidence="8">Phosphoriboisomerase B</fullName>
    </alternativeName>
</protein>
<dbReference type="GO" id="GO:0019316">
    <property type="term" value="P:D-allose catabolic process"/>
    <property type="evidence" value="ECO:0007669"/>
    <property type="project" value="TreeGrafter"/>
</dbReference>
<feature type="binding site" evidence="9">
    <location>
        <begin position="8"/>
        <end position="9"/>
    </location>
    <ligand>
        <name>D-ribulose 5-phosphate</name>
        <dbReference type="ChEBI" id="CHEBI:58121"/>
    </ligand>
</feature>
<feature type="binding site" evidence="9">
    <location>
        <begin position="71"/>
        <end position="75"/>
    </location>
    <ligand>
        <name>D-ribulose 5-phosphate</name>
        <dbReference type="ChEBI" id="CHEBI:58121"/>
    </ligand>
</feature>
<dbReference type="Proteomes" id="UP000576969">
    <property type="component" value="Unassembled WGS sequence"/>
</dbReference>
<evidence type="ECO:0000256" key="6">
    <source>
        <dbReference type="ARBA" id="ARBA00014007"/>
    </source>
</evidence>
<gene>
    <name evidence="11" type="ORF">BJ991_002231</name>
</gene>
<dbReference type="InterPro" id="IPR003500">
    <property type="entry name" value="RpiB_LacA_LacB"/>
</dbReference>
<proteinExistence type="inferred from homology"/>
<dbReference type="GO" id="GO:0009052">
    <property type="term" value="P:pentose-phosphate shunt, non-oxidative branch"/>
    <property type="evidence" value="ECO:0007669"/>
    <property type="project" value="TreeGrafter"/>
</dbReference>
<sequence>MRIHIATDHAGLEFSTQLQHHLAGQGHDVVDHGPIEYDPVDDYPAFCIRAAQAVVRDQEAGIDALGVVFGGSGNGEQIAANKVRGVRAALVWSIATAELAREHNDANVIAIGARQHTFEEAASFIDRFISTPFSNEERHVRRIGQIAAFEADGTLEPDPRATVGEPDVLADDSSSFDPEAG</sequence>
<dbReference type="NCBIfam" id="NF004051">
    <property type="entry name" value="PRK05571.1"/>
    <property type="match status" value="1"/>
</dbReference>
<evidence type="ECO:0000256" key="3">
    <source>
        <dbReference type="ARBA" id="ARBA00008754"/>
    </source>
</evidence>
<reference evidence="11 12" key="1">
    <citation type="submission" date="2020-07" db="EMBL/GenBank/DDBJ databases">
        <title>Sequencing the genomes of 1000 actinobacteria strains.</title>
        <authorList>
            <person name="Klenk H.-P."/>
        </authorList>
    </citation>
    <scope>NUCLEOTIDE SEQUENCE [LARGE SCALE GENOMIC DNA]</scope>
    <source>
        <strain evidence="11 12">DSM 24662</strain>
    </source>
</reference>
<feature type="binding site" evidence="9">
    <location>
        <position position="142"/>
    </location>
    <ligand>
        <name>D-ribulose 5-phosphate</name>
        <dbReference type="ChEBI" id="CHEBI:58121"/>
    </ligand>
</feature>
<comment type="caution">
    <text evidence="11">The sequence shown here is derived from an EMBL/GenBank/DDBJ whole genome shotgun (WGS) entry which is preliminary data.</text>
</comment>
<dbReference type="Gene3D" id="3.40.1400.10">
    <property type="entry name" value="Sugar-phosphate isomerase, RpiB/LacA/LacB"/>
    <property type="match status" value="1"/>
</dbReference>
<comment type="subunit">
    <text evidence="4">Homodimer.</text>
</comment>
<evidence type="ECO:0000256" key="2">
    <source>
        <dbReference type="ARBA" id="ARBA00004988"/>
    </source>
</evidence>
<name>A0A7Y9GPB6_9MICO</name>
<dbReference type="RefSeq" id="WP_179489976.1">
    <property type="nucleotide sequence ID" value="NZ_JACCBV010000001.1"/>
</dbReference>
<evidence type="ECO:0000313" key="11">
    <source>
        <dbReference type="EMBL" id="NYE20203.1"/>
    </source>
</evidence>
<dbReference type="PANTHER" id="PTHR30345">
    <property type="entry name" value="RIBOSE-5-PHOSPHATE ISOMERASE B"/>
    <property type="match status" value="1"/>
</dbReference>
<comment type="pathway">
    <text evidence="2">Carbohydrate degradation; pentose phosphate pathway; D-ribose 5-phosphate from D-ribulose 5-phosphate (non-oxidative stage): step 1/1.</text>
</comment>
<evidence type="ECO:0000313" key="12">
    <source>
        <dbReference type="Proteomes" id="UP000576969"/>
    </source>
</evidence>